<gene>
    <name evidence="2" type="ORF">WJX73_010939</name>
</gene>
<evidence type="ECO:0000256" key="1">
    <source>
        <dbReference type="SAM" id="MobiDB-lite"/>
    </source>
</evidence>
<dbReference type="AlphaFoldDB" id="A0AAW1PUA3"/>
<accession>A0AAW1PUA3</accession>
<evidence type="ECO:0000313" key="3">
    <source>
        <dbReference type="Proteomes" id="UP001465755"/>
    </source>
</evidence>
<keyword evidence="3" id="KW-1185">Reference proteome</keyword>
<organism evidence="2 3">
    <name type="scientific">Symbiochloris irregularis</name>
    <dbReference type="NCBI Taxonomy" id="706552"/>
    <lineage>
        <taxon>Eukaryota</taxon>
        <taxon>Viridiplantae</taxon>
        <taxon>Chlorophyta</taxon>
        <taxon>core chlorophytes</taxon>
        <taxon>Trebouxiophyceae</taxon>
        <taxon>Trebouxiales</taxon>
        <taxon>Trebouxiaceae</taxon>
        <taxon>Symbiochloris</taxon>
    </lineage>
</organism>
<reference evidence="2 3" key="1">
    <citation type="journal article" date="2024" name="Nat. Commun.">
        <title>Phylogenomics reveals the evolutionary origins of lichenization in chlorophyte algae.</title>
        <authorList>
            <person name="Puginier C."/>
            <person name="Libourel C."/>
            <person name="Otte J."/>
            <person name="Skaloud P."/>
            <person name="Haon M."/>
            <person name="Grisel S."/>
            <person name="Petersen M."/>
            <person name="Berrin J.G."/>
            <person name="Delaux P.M."/>
            <person name="Dal Grande F."/>
            <person name="Keller J."/>
        </authorList>
    </citation>
    <scope>NUCLEOTIDE SEQUENCE [LARGE SCALE GENOMIC DNA]</scope>
    <source>
        <strain evidence="2 3">SAG 2036</strain>
    </source>
</reference>
<dbReference type="EMBL" id="JALJOQ010000009">
    <property type="protein sequence ID" value="KAK9812143.1"/>
    <property type="molecule type" value="Genomic_DNA"/>
</dbReference>
<protein>
    <submittedName>
        <fullName evidence="2">Uncharacterized protein</fullName>
    </submittedName>
</protein>
<dbReference type="Proteomes" id="UP001465755">
    <property type="component" value="Unassembled WGS sequence"/>
</dbReference>
<feature type="compositionally biased region" description="Polar residues" evidence="1">
    <location>
        <begin position="353"/>
        <end position="364"/>
    </location>
</feature>
<evidence type="ECO:0000313" key="2">
    <source>
        <dbReference type="EMBL" id="KAK9812143.1"/>
    </source>
</evidence>
<proteinExistence type="predicted"/>
<sequence>MPGAGACGLSAVRVALDSAELPRAATAKRCSTELQKEYFALLDFAPDTYLFSFRNWHFGQDSLLAYTWTYDRTGDDPHDGSWGEAPHGYVNIVKLGLHDGMIIAGDAVHLDSMEGYEKGYYTNECSQGQFSPHGSFLAVPLELYSRAVADPHVEYQFDEEYPEDEFECSIVLVVKVDIVTLQHVVKMVDNSTGAMSFAVWSWDESLLLFADYIVCVQDGSTLHLPHDMERGSNKLIYDTQAFHKTGEFLGFSTECWPEGNSAKITTAIIIDPACSQELFRVPDHSFGQFFEAQKSAVFLDEDNFTAQQATANRGTFKPPCLAEQRLLRLDWKTKASVPSQRQQHQSSQPLSRKQGTPSAMQLPP</sequence>
<comment type="caution">
    <text evidence="2">The sequence shown here is derived from an EMBL/GenBank/DDBJ whole genome shotgun (WGS) entry which is preliminary data.</text>
</comment>
<feature type="compositionally biased region" description="Low complexity" evidence="1">
    <location>
        <begin position="336"/>
        <end position="352"/>
    </location>
</feature>
<feature type="region of interest" description="Disordered" evidence="1">
    <location>
        <begin position="333"/>
        <end position="364"/>
    </location>
</feature>
<name>A0AAW1PUA3_9CHLO</name>